<dbReference type="PATRIC" id="fig|52.7.peg.7450"/>
<accession>A0A0K1ENU3</accession>
<protein>
    <submittedName>
        <fullName evidence="2">Uncharacterized protein</fullName>
    </submittedName>
</protein>
<gene>
    <name evidence="2" type="ORF">CMC5_067870</name>
</gene>
<evidence type="ECO:0000256" key="1">
    <source>
        <dbReference type="SAM" id="MobiDB-lite"/>
    </source>
</evidence>
<evidence type="ECO:0000313" key="3">
    <source>
        <dbReference type="Proteomes" id="UP000067626"/>
    </source>
</evidence>
<feature type="region of interest" description="Disordered" evidence="1">
    <location>
        <begin position="1"/>
        <end position="76"/>
    </location>
</feature>
<sequence length="76" mass="8361">MKQRKVQRGQQRTDDQRAVRQGVVASPSSAMLRPHPSDRGGSLEPRIQDMLELVDEASDESFPASDPPSFTPSRAA</sequence>
<proteinExistence type="predicted"/>
<dbReference type="KEGG" id="ccro:CMC5_067870"/>
<dbReference type="AlphaFoldDB" id="A0A0K1ENU3"/>
<keyword evidence="3" id="KW-1185">Reference proteome</keyword>
<organism evidence="2 3">
    <name type="scientific">Chondromyces crocatus</name>
    <dbReference type="NCBI Taxonomy" id="52"/>
    <lineage>
        <taxon>Bacteria</taxon>
        <taxon>Pseudomonadati</taxon>
        <taxon>Myxococcota</taxon>
        <taxon>Polyangia</taxon>
        <taxon>Polyangiales</taxon>
        <taxon>Polyangiaceae</taxon>
        <taxon>Chondromyces</taxon>
    </lineage>
</organism>
<reference evidence="2 3" key="1">
    <citation type="submission" date="2015-07" db="EMBL/GenBank/DDBJ databases">
        <title>Genome analysis of myxobacterium Chondromyces crocatus Cm c5 reveals a high potential for natural compound synthesis and the genetic basis for the loss of fruiting body formation.</title>
        <authorList>
            <person name="Zaburannyi N."/>
            <person name="Bunk B."/>
            <person name="Maier J."/>
            <person name="Overmann J."/>
            <person name="Mueller R."/>
        </authorList>
    </citation>
    <scope>NUCLEOTIDE SEQUENCE [LARGE SCALE GENOMIC DNA]</scope>
    <source>
        <strain evidence="2 3">Cm c5</strain>
    </source>
</reference>
<evidence type="ECO:0000313" key="2">
    <source>
        <dbReference type="EMBL" id="AKT42560.1"/>
    </source>
</evidence>
<name>A0A0K1ENU3_CHOCO</name>
<dbReference type="EMBL" id="CP012159">
    <property type="protein sequence ID" value="AKT42560.1"/>
    <property type="molecule type" value="Genomic_DNA"/>
</dbReference>
<dbReference type="Proteomes" id="UP000067626">
    <property type="component" value="Chromosome"/>
</dbReference>